<dbReference type="EMBL" id="BAAAYX010000002">
    <property type="protein sequence ID" value="GAA3691251.1"/>
    <property type="molecule type" value="Genomic_DNA"/>
</dbReference>
<comment type="caution">
    <text evidence="2">The sequence shown here is derived from an EMBL/GenBank/DDBJ whole genome shotgun (WGS) entry which is preliminary data.</text>
</comment>
<feature type="compositionally biased region" description="Basic and acidic residues" evidence="1">
    <location>
        <begin position="260"/>
        <end position="275"/>
    </location>
</feature>
<dbReference type="InterPro" id="IPR052944">
    <property type="entry name" value="Sporulation_related"/>
</dbReference>
<protein>
    <submittedName>
        <fullName evidence="2">Sigma-E factor regulatory protein RseB domain-containing protein</fullName>
    </submittedName>
</protein>
<dbReference type="Proteomes" id="UP001500051">
    <property type="component" value="Unassembled WGS sequence"/>
</dbReference>
<sequence>MLTRQWLRWLVPLAAVLAIVATTLVAGNASADEKLPPRSAEQLLVDLQQARVDGFSGTVQQSADLGIPALPGMGDQGDDFSSLISGSHTLRVAYAGNDRSKVALLGDLSETSVIRNGSDVWTWSSSDNAVTHATIDAADRPSTDRELPADAPKTPQEAATRFLAAVGPTTQVGVATDTTVAGRPAYELVLTPKQTGSLLSSVRIAVDGTEHVALRVQVFAGDRPQPVAAIGFTEVDFATPAAAEFAFTPPKGAKVTEVTPDDHADRSTPDTAEAAKPKVVGEGWTTVVVGTLPKGEVPSGAENGEGPDLQTYLAQLPRVSGSWGSGRLLAGTAFSAVITDDGRVAAGAVGPELLYDALG</sequence>
<dbReference type="PANTHER" id="PTHR37507">
    <property type="entry name" value="SPORULATION PROTEIN YDCC"/>
    <property type="match status" value="1"/>
</dbReference>
<keyword evidence="3" id="KW-1185">Reference proteome</keyword>
<accession>A0ABP7CLJ3</accession>
<gene>
    <name evidence="2" type="ORF">GCM10022204_02940</name>
</gene>
<proteinExistence type="predicted"/>
<dbReference type="Gene3D" id="2.50.20.10">
    <property type="entry name" value="Lipoprotein localisation LolA/LolB/LppX"/>
    <property type="match status" value="1"/>
</dbReference>
<dbReference type="SUPFAM" id="SSF89392">
    <property type="entry name" value="Prokaryotic lipoproteins and lipoprotein localization factors"/>
    <property type="match status" value="1"/>
</dbReference>
<evidence type="ECO:0000256" key="1">
    <source>
        <dbReference type="SAM" id="MobiDB-lite"/>
    </source>
</evidence>
<dbReference type="RefSeq" id="WP_344810487.1">
    <property type="nucleotide sequence ID" value="NZ_BAAAYX010000002.1"/>
</dbReference>
<feature type="region of interest" description="Disordered" evidence="1">
    <location>
        <begin position="252"/>
        <end position="275"/>
    </location>
</feature>
<dbReference type="InterPro" id="IPR029046">
    <property type="entry name" value="LolA/LolB/LppX"/>
</dbReference>
<evidence type="ECO:0000313" key="2">
    <source>
        <dbReference type="EMBL" id="GAA3691251.1"/>
    </source>
</evidence>
<evidence type="ECO:0000313" key="3">
    <source>
        <dbReference type="Proteomes" id="UP001500051"/>
    </source>
</evidence>
<reference evidence="3" key="1">
    <citation type="journal article" date="2019" name="Int. J. Syst. Evol. Microbiol.">
        <title>The Global Catalogue of Microorganisms (GCM) 10K type strain sequencing project: providing services to taxonomists for standard genome sequencing and annotation.</title>
        <authorList>
            <consortium name="The Broad Institute Genomics Platform"/>
            <consortium name="The Broad Institute Genome Sequencing Center for Infectious Disease"/>
            <person name="Wu L."/>
            <person name="Ma J."/>
        </authorList>
    </citation>
    <scope>NUCLEOTIDE SEQUENCE [LARGE SCALE GENOMIC DNA]</scope>
    <source>
        <strain evidence="3">JCM 16548</strain>
    </source>
</reference>
<organism evidence="2 3">
    <name type="scientific">Microlunatus aurantiacus</name>
    <dbReference type="NCBI Taxonomy" id="446786"/>
    <lineage>
        <taxon>Bacteria</taxon>
        <taxon>Bacillati</taxon>
        <taxon>Actinomycetota</taxon>
        <taxon>Actinomycetes</taxon>
        <taxon>Propionibacteriales</taxon>
        <taxon>Propionibacteriaceae</taxon>
        <taxon>Microlunatus</taxon>
    </lineage>
</organism>
<name>A0ABP7CLJ3_9ACTN</name>
<dbReference type="PANTHER" id="PTHR37507:SF2">
    <property type="entry name" value="SPORULATION PROTEIN YDCC"/>
    <property type="match status" value="1"/>
</dbReference>